<dbReference type="Gene3D" id="2.60.40.10">
    <property type="entry name" value="Immunoglobulins"/>
    <property type="match status" value="3"/>
</dbReference>
<dbReference type="Gene3D" id="2.60.40.1170">
    <property type="entry name" value="Mu homology domain, subdomain B"/>
    <property type="match status" value="1"/>
</dbReference>
<dbReference type="PROSITE" id="PS51127">
    <property type="entry name" value="BIG1"/>
    <property type="match status" value="1"/>
</dbReference>
<dbReference type="Proteomes" id="UP000323439">
    <property type="component" value="Unassembled WGS sequence"/>
</dbReference>
<reference evidence="3 4" key="1">
    <citation type="submission" date="2016-10" db="EMBL/GenBank/DDBJ databases">
        <authorList>
            <person name="Varghese N."/>
            <person name="Submissions S."/>
        </authorList>
    </citation>
    <scope>NUCLEOTIDE SEQUENCE [LARGE SCALE GENOMIC DNA]</scope>
    <source>
        <strain evidence="3 4">DSM 16643</strain>
    </source>
</reference>
<dbReference type="SUPFAM" id="SSF49447">
    <property type="entry name" value="Second domain of Mu2 adaptin subunit (ap50) of ap2 adaptor"/>
    <property type="match status" value="1"/>
</dbReference>
<evidence type="ECO:0000256" key="1">
    <source>
        <dbReference type="ARBA" id="ARBA00010116"/>
    </source>
</evidence>
<gene>
    <name evidence="3" type="ORF">SAMN02910315_01266</name>
</gene>
<dbReference type="InterPro" id="IPR013783">
    <property type="entry name" value="Ig-like_fold"/>
</dbReference>
<dbReference type="InterPro" id="IPR036168">
    <property type="entry name" value="AP2_Mu_C_sf"/>
</dbReference>
<dbReference type="Pfam" id="PF17957">
    <property type="entry name" value="Big_7"/>
    <property type="match status" value="1"/>
</dbReference>
<sequence length="489" mass="53044">MRFSRNMILALFLMLFLLSVTAVSAHDSDNPGVSITTPSDGEDVSGEVDINVTIDDHYETQHVNVTIDGIDSVYNLNMQDKNPADGWNFVWDTSNCSNGKYMIQAKAINSLGLTGEYNILVNLANTQRDLSLNVEDISVPVNQKANVIAKLVDDNSKGISNKNIEFLIDGNKFSAITDSSGIASVSYTPSKPGKYNVSTTFRGDNIYKFANTNSTITAFESSINLNIDPITAEYKEKINLTAKLTSSDDTSLSGKTIDFKVDGDFVGSAISNDEGIARLEYTVSKTGGNYIYSASLNETGSQDSITVTNLLHVPQSELYVTVTSDRSGVKVGDEVVITYNVFNNGPDNAKNTIFRYTIPESLQFISADVTTGDFNYNPLNRQITWNLGSIPVGKYSINIKMLATLPARNNLTASLSTDTYDESISNAVPTRYLTVEGDVTNNTSSNSSYSGGYNNPSYSSPLGGNASGNPLMLLICSLLVMLVGYKTKR</sequence>
<dbReference type="Pfam" id="PF01345">
    <property type="entry name" value="DUF11"/>
    <property type="match status" value="1"/>
</dbReference>
<organism evidence="3 4">
    <name type="scientific">Methanobrevibacter millerae</name>
    <dbReference type="NCBI Taxonomy" id="230361"/>
    <lineage>
        <taxon>Archaea</taxon>
        <taxon>Methanobacteriati</taxon>
        <taxon>Methanobacteriota</taxon>
        <taxon>Methanomada group</taxon>
        <taxon>Methanobacteria</taxon>
        <taxon>Methanobacteriales</taxon>
        <taxon>Methanobacteriaceae</taxon>
        <taxon>Methanobrevibacter</taxon>
    </lineage>
</organism>
<dbReference type="OrthoDB" id="77001at2157"/>
<name>A0A1G5WBK3_9EURY</name>
<dbReference type="EMBL" id="FMXB01000008">
    <property type="protein sequence ID" value="SDA54625.1"/>
    <property type="molecule type" value="Genomic_DNA"/>
</dbReference>
<keyword evidence="4" id="KW-1185">Reference proteome</keyword>
<dbReference type="InterPro" id="IPR001434">
    <property type="entry name" value="OmcB-like_DUF11"/>
</dbReference>
<dbReference type="NCBIfam" id="TIGR01451">
    <property type="entry name" value="B_ant_repeat"/>
    <property type="match status" value="1"/>
</dbReference>
<dbReference type="InterPro" id="IPR003344">
    <property type="entry name" value="Big_1_dom"/>
</dbReference>
<dbReference type="InterPro" id="IPR008964">
    <property type="entry name" value="Invasin/intimin_cell_adhesion"/>
</dbReference>
<proteinExistence type="inferred from homology"/>
<dbReference type="SUPFAM" id="SSF49373">
    <property type="entry name" value="Invasin/intimin cell-adhesion fragments"/>
    <property type="match status" value="2"/>
</dbReference>
<evidence type="ECO:0000313" key="3">
    <source>
        <dbReference type="EMBL" id="SDA54625.1"/>
    </source>
</evidence>
<dbReference type="AlphaFoldDB" id="A0A1G5WBK3"/>
<dbReference type="SMART" id="SM00634">
    <property type="entry name" value="BID_1"/>
    <property type="match status" value="2"/>
</dbReference>
<dbReference type="RefSeq" id="WP_149731818.1">
    <property type="nucleotide sequence ID" value="NZ_FMXB01000008.1"/>
</dbReference>
<evidence type="ECO:0000259" key="2">
    <source>
        <dbReference type="PROSITE" id="PS51127"/>
    </source>
</evidence>
<protein>
    <submittedName>
        <fullName evidence="3">Conserved repeat domain-containing protein</fullName>
    </submittedName>
</protein>
<accession>A0A1G5WBK3</accession>
<evidence type="ECO:0000313" key="4">
    <source>
        <dbReference type="Proteomes" id="UP000323439"/>
    </source>
</evidence>
<comment type="similarity">
    <text evidence="1">Belongs to the intimin/invasin family.</text>
</comment>
<dbReference type="InterPro" id="IPR047589">
    <property type="entry name" value="DUF11_rpt"/>
</dbReference>
<feature type="domain" description="Big-1" evidence="2">
    <location>
        <begin position="129"/>
        <end position="219"/>
    </location>
</feature>